<keyword evidence="4" id="KW-1185">Reference proteome</keyword>
<dbReference type="AlphaFoldDB" id="A0ABD5F1I6"/>
<feature type="domain" description="PPM-type phosphatase" evidence="2">
    <location>
        <begin position="3"/>
        <end position="88"/>
    </location>
</feature>
<dbReference type="RefSeq" id="WP_311639122.1">
    <property type="nucleotide sequence ID" value="NZ_JAVRES010000371.1"/>
</dbReference>
<feature type="non-terminal residue" evidence="3">
    <location>
        <position position="1"/>
    </location>
</feature>
<dbReference type="InterPro" id="IPR001932">
    <property type="entry name" value="PPM-type_phosphatase-like_dom"/>
</dbReference>
<name>A0ABD5F1I6_9ACTN</name>
<sequence length="90" mass="9634">SSHCPLLGVYDGAEFDAVKGSLAPGDVLMLFTDGLVEASDRDISEGIDRLTGEADHYVSTGFEGAAWHLIEACAKDVNDDRALLLLSRRP</sequence>
<dbReference type="Pfam" id="PF07228">
    <property type="entry name" value="SpoIIE"/>
    <property type="match status" value="1"/>
</dbReference>
<evidence type="ECO:0000256" key="1">
    <source>
        <dbReference type="ARBA" id="ARBA00022801"/>
    </source>
</evidence>
<organism evidence="3 4">
    <name type="scientific">Streptomyces doudnae</name>
    <dbReference type="NCBI Taxonomy" id="3075536"/>
    <lineage>
        <taxon>Bacteria</taxon>
        <taxon>Bacillati</taxon>
        <taxon>Actinomycetota</taxon>
        <taxon>Actinomycetes</taxon>
        <taxon>Kitasatosporales</taxon>
        <taxon>Streptomycetaceae</taxon>
        <taxon>Streptomyces</taxon>
    </lineage>
</organism>
<proteinExistence type="predicted"/>
<dbReference type="Gene3D" id="3.60.40.10">
    <property type="entry name" value="PPM-type phosphatase domain"/>
    <property type="match status" value="1"/>
</dbReference>
<keyword evidence="1" id="KW-0378">Hydrolase</keyword>
<dbReference type="PANTHER" id="PTHR43156:SF2">
    <property type="entry name" value="STAGE II SPORULATION PROTEIN E"/>
    <property type="match status" value="1"/>
</dbReference>
<evidence type="ECO:0000313" key="4">
    <source>
        <dbReference type="Proteomes" id="UP001183535"/>
    </source>
</evidence>
<accession>A0ABD5F1I6</accession>
<dbReference type="InterPro" id="IPR052016">
    <property type="entry name" value="Bact_Sigma-Reg"/>
</dbReference>
<protein>
    <submittedName>
        <fullName evidence="3">SpoIIE family protein phosphatase</fullName>
    </submittedName>
</protein>
<dbReference type="GO" id="GO:0016787">
    <property type="term" value="F:hydrolase activity"/>
    <property type="evidence" value="ECO:0007669"/>
    <property type="project" value="UniProtKB-KW"/>
</dbReference>
<dbReference type="InterPro" id="IPR036457">
    <property type="entry name" value="PPM-type-like_dom_sf"/>
</dbReference>
<reference evidence="4" key="1">
    <citation type="submission" date="2023-07" db="EMBL/GenBank/DDBJ databases">
        <title>30 novel species of actinomycetes from the DSMZ collection.</title>
        <authorList>
            <person name="Nouioui I."/>
        </authorList>
    </citation>
    <scope>NUCLEOTIDE SEQUENCE [LARGE SCALE GENOMIC DNA]</scope>
    <source>
        <strain evidence="4">DSM 41981</strain>
    </source>
</reference>
<dbReference type="PANTHER" id="PTHR43156">
    <property type="entry name" value="STAGE II SPORULATION PROTEIN E-RELATED"/>
    <property type="match status" value="1"/>
</dbReference>
<gene>
    <name evidence="3" type="ORF">RM877_40465</name>
</gene>
<evidence type="ECO:0000313" key="3">
    <source>
        <dbReference type="EMBL" id="MDT0440921.1"/>
    </source>
</evidence>
<dbReference type="Proteomes" id="UP001183535">
    <property type="component" value="Unassembled WGS sequence"/>
</dbReference>
<evidence type="ECO:0000259" key="2">
    <source>
        <dbReference type="Pfam" id="PF07228"/>
    </source>
</evidence>
<comment type="caution">
    <text evidence="3">The sequence shown here is derived from an EMBL/GenBank/DDBJ whole genome shotgun (WGS) entry which is preliminary data.</text>
</comment>
<dbReference type="EMBL" id="JAVRES010000371">
    <property type="protein sequence ID" value="MDT0440921.1"/>
    <property type="molecule type" value="Genomic_DNA"/>
</dbReference>